<accession>A0A2T3FJF2</accession>
<gene>
    <name evidence="2" type="ORF">C7U55_13395</name>
</gene>
<dbReference type="Proteomes" id="UP000241201">
    <property type="component" value="Unassembled WGS sequence"/>
</dbReference>
<reference evidence="3" key="1">
    <citation type="submission" date="2018-03" db="EMBL/GenBank/DDBJ databases">
        <title>Lachnoclostridium SNUG30370 gen.nov., sp.nov., isolated from human faeces.</title>
        <authorList>
            <person name="Seo B."/>
            <person name="Jeon K."/>
            <person name="Ko G."/>
        </authorList>
    </citation>
    <scope>NUCLEOTIDE SEQUENCE [LARGE SCALE GENOMIC DNA]</scope>
    <source>
        <strain evidence="3">SNUG30370</strain>
    </source>
</reference>
<proteinExistence type="predicted"/>
<organism evidence="2 3">
    <name type="scientific">Faecalibacillus faecis</name>
    <dbReference type="NCBI Taxonomy" id="1982628"/>
    <lineage>
        <taxon>Bacteria</taxon>
        <taxon>Bacillati</taxon>
        <taxon>Bacillota</taxon>
        <taxon>Erysipelotrichia</taxon>
        <taxon>Erysipelotrichales</taxon>
        <taxon>Coprobacillaceae</taxon>
        <taxon>Faecalibacillus</taxon>
    </lineage>
</organism>
<feature type="region of interest" description="Disordered" evidence="1">
    <location>
        <begin position="43"/>
        <end position="65"/>
    </location>
</feature>
<dbReference type="AlphaFoldDB" id="A0A2T3FJF2"/>
<comment type="caution">
    <text evidence="2">The sequence shown here is derived from an EMBL/GenBank/DDBJ whole genome shotgun (WGS) entry which is preliminary data.</text>
</comment>
<name>A0A2T3FJF2_9FIRM</name>
<evidence type="ECO:0000256" key="1">
    <source>
        <dbReference type="SAM" id="MobiDB-lite"/>
    </source>
</evidence>
<sequence length="65" mass="7518">MKTVDKIVETIISTGAKEKISVRKGRHYKRWNKFFKSIPKTRHRIDGRRNPPVAKGKAGFVTTNH</sequence>
<evidence type="ECO:0000313" key="2">
    <source>
        <dbReference type="EMBL" id="PST35382.1"/>
    </source>
</evidence>
<dbReference type="EMBL" id="PYLP01000056">
    <property type="protein sequence ID" value="PST35382.1"/>
    <property type="molecule type" value="Genomic_DNA"/>
</dbReference>
<evidence type="ECO:0000313" key="3">
    <source>
        <dbReference type="Proteomes" id="UP000241201"/>
    </source>
</evidence>
<protein>
    <submittedName>
        <fullName evidence="2">Uncharacterized protein</fullName>
    </submittedName>
</protein>
<keyword evidence="3" id="KW-1185">Reference proteome</keyword>